<evidence type="ECO:0000313" key="2">
    <source>
        <dbReference type="EMBL" id="KAI5065587.1"/>
    </source>
</evidence>
<sequence>SFNVIGREREREREQIMELLQNVAAILLAVALVVLAILPLKLRKSAARRDSCFPPGRPGSWPLLGHLPFLGTGCPHHVLAHLARRLGPPPQLQARQYRRLQLPPCQGGPPHP</sequence>
<feature type="transmembrane region" description="Helical" evidence="1">
    <location>
        <begin position="20"/>
        <end position="40"/>
    </location>
</feature>
<keyword evidence="1" id="KW-1133">Transmembrane helix</keyword>
<comment type="caution">
    <text evidence="2">The sequence shown here is derived from an EMBL/GenBank/DDBJ whole genome shotgun (WGS) entry which is preliminary data.</text>
</comment>
<organism evidence="2 3">
    <name type="scientific">Adiantum capillus-veneris</name>
    <name type="common">Maidenhair fern</name>
    <dbReference type="NCBI Taxonomy" id="13818"/>
    <lineage>
        <taxon>Eukaryota</taxon>
        <taxon>Viridiplantae</taxon>
        <taxon>Streptophyta</taxon>
        <taxon>Embryophyta</taxon>
        <taxon>Tracheophyta</taxon>
        <taxon>Polypodiopsida</taxon>
        <taxon>Polypodiidae</taxon>
        <taxon>Polypodiales</taxon>
        <taxon>Pteridineae</taxon>
        <taxon>Pteridaceae</taxon>
        <taxon>Vittarioideae</taxon>
        <taxon>Adiantum</taxon>
    </lineage>
</organism>
<feature type="non-terminal residue" evidence="2">
    <location>
        <position position="1"/>
    </location>
</feature>
<gene>
    <name evidence="2" type="ORF">GOP47_0020282</name>
</gene>
<dbReference type="EMBL" id="JABFUD020000019">
    <property type="protein sequence ID" value="KAI5065587.1"/>
    <property type="molecule type" value="Genomic_DNA"/>
</dbReference>
<keyword evidence="1" id="KW-0812">Transmembrane</keyword>
<accession>A0A9D4Z9E6</accession>
<keyword evidence="1" id="KW-0472">Membrane</keyword>
<reference evidence="2" key="1">
    <citation type="submission" date="2021-01" db="EMBL/GenBank/DDBJ databases">
        <title>Adiantum capillus-veneris genome.</title>
        <authorList>
            <person name="Fang Y."/>
            <person name="Liao Q."/>
        </authorList>
    </citation>
    <scope>NUCLEOTIDE SEQUENCE</scope>
    <source>
        <strain evidence="2">H3</strain>
        <tissue evidence="2">Leaf</tissue>
    </source>
</reference>
<keyword evidence="3" id="KW-1185">Reference proteome</keyword>
<dbReference type="AlphaFoldDB" id="A0A9D4Z9E6"/>
<evidence type="ECO:0000256" key="1">
    <source>
        <dbReference type="SAM" id="Phobius"/>
    </source>
</evidence>
<protein>
    <submittedName>
        <fullName evidence="2">Uncharacterized protein</fullName>
    </submittedName>
</protein>
<evidence type="ECO:0000313" key="3">
    <source>
        <dbReference type="Proteomes" id="UP000886520"/>
    </source>
</evidence>
<dbReference type="Proteomes" id="UP000886520">
    <property type="component" value="Chromosome 19"/>
</dbReference>
<proteinExistence type="predicted"/>
<name>A0A9D4Z9E6_ADICA</name>